<dbReference type="Gene3D" id="2.60.120.890">
    <property type="entry name" value="BT2081, beta-jelly-roll domain"/>
    <property type="match status" value="1"/>
</dbReference>
<gene>
    <name evidence="2" type="ORF">IAB91_04220</name>
</gene>
<evidence type="ECO:0000313" key="2">
    <source>
        <dbReference type="EMBL" id="MBO8474483.1"/>
    </source>
</evidence>
<evidence type="ECO:0000313" key="3">
    <source>
        <dbReference type="Proteomes" id="UP000823757"/>
    </source>
</evidence>
<reference evidence="2" key="2">
    <citation type="journal article" date="2021" name="PeerJ">
        <title>Extensive microbial diversity within the chicken gut microbiome revealed by metagenomics and culture.</title>
        <authorList>
            <person name="Gilroy R."/>
            <person name="Ravi A."/>
            <person name="Getino M."/>
            <person name="Pursley I."/>
            <person name="Horton D.L."/>
            <person name="Alikhan N.F."/>
            <person name="Baker D."/>
            <person name="Gharbi K."/>
            <person name="Hall N."/>
            <person name="Watson M."/>
            <person name="Adriaenssens E.M."/>
            <person name="Foster-Nyarko E."/>
            <person name="Jarju S."/>
            <person name="Secka A."/>
            <person name="Antonio M."/>
            <person name="Oren A."/>
            <person name="Chaudhuri R.R."/>
            <person name="La Ragione R."/>
            <person name="Hildebrand F."/>
            <person name="Pallen M.J."/>
        </authorList>
    </citation>
    <scope>NUCLEOTIDE SEQUENCE</scope>
    <source>
        <strain evidence="2">B1-13419</strain>
    </source>
</reference>
<keyword evidence="1" id="KW-0732">Signal</keyword>
<dbReference type="AlphaFoldDB" id="A0A9D9NIN7"/>
<proteinExistence type="predicted"/>
<dbReference type="EMBL" id="JADIMD010000058">
    <property type="protein sequence ID" value="MBO8474483.1"/>
    <property type="molecule type" value="Genomic_DNA"/>
</dbReference>
<sequence length="713" mass="77902">MRHIRFVLTCLAAFATVSCTEALEEIATGADGEITVSLTSDGDCRPHLKSAVQEEEVPAGEFIVEIFKTDGNVRLYRDTYANTENKAIKLNGGDYRLVASHGDPDRCGFDAPYYMGEEMFTVHAQTHEEVHVTAKLANVKVAVEFGEHLVLDYPEHYAVVRSDKDCSLEFSAGEERTGYMPAGNLSLELYAKIDGEWKYYASEPEEYSPNDFVTFHVDTKEGEGSLSLNIKVDDSVELVEKEVEIPQSMLPKEAPKMTFNGFGDSDVIEVVEAGETPESLKIDIVADAGIGHCILHINSEYLAGIRVPAEIDLVSVEENVAEILKDNGFDWRGIMQGQRLAYIDLTGVAEKLASEVYDDANPFKAEISFEIEDSNGKKSAESQSVTIAALKPEFSFSAVQTDAWARSIRGMEISYANLNPAVLKLQYKAAADGEWQDAGLSSDSGSVLSFNNISGLTPETEYQLRAIYNGNEAAAVQASLTTEAAAQVGNSGFEEWQTSVFEFTYNFFGKHEQNVDWYHPWSSEETDIWWAVNSRVAMPSSTSVASANWNWVRFPTVAYTADAADGGNAAVIYSVAVGDWTTNISPGTSHAGELFIGTADDSGNHSSEGHSFGSRPDRLEFMYKYDSNGGETFFVNAELYSEDGTVIATASTDSGSASSSWLKFSLPFQYTDTARKAARIYVSFKSTSASEPSVTGNKVITIADNAQYTGNFG</sequence>
<dbReference type="Proteomes" id="UP000823757">
    <property type="component" value="Unassembled WGS sequence"/>
</dbReference>
<dbReference type="PROSITE" id="PS51257">
    <property type="entry name" value="PROKAR_LIPOPROTEIN"/>
    <property type="match status" value="1"/>
</dbReference>
<dbReference type="InterPro" id="IPR038653">
    <property type="entry name" value="Put_CMD_sf"/>
</dbReference>
<comment type="caution">
    <text evidence="2">The sequence shown here is derived from an EMBL/GenBank/DDBJ whole genome shotgun (WGS) entry which is preliminary data.</text>
</comment>
<dbReference type="Pfam" id="PF14900">
    <property type="entry name" value="DUF4493"/>
    <property type="match status" value="1"/>
</dbReference>
<reference evidence="2" key="1">
    <citation type="submission" date="2020-10" db="EMBL/GenBank/DDBJ databases">
        <authorList>
            <person name="Gilroy R."/>
        </authorList>
    </citation>
    <scope>NUCLEOTIDE SEQUENCE</scope>
    <source>
        <strain evidence="2">B1-13419</strain>
    </source>
</reference>
<name>A0A9D9NIN7_9BACT</name>
<feature type="signal peptide" evidence="1">
    <location>
        <begin position="1"/>
        <end position="22"/>
    </location>
</feature>
<evidence type="ECO:0000256" key="1">
    <source>
        <dbReference type="SAM" id="SignalP"/>
    </source>
</evidence>
<dbReference type="InterPro" id="IPR027840">
    <property type="entry name" value="DUF4493"/>
</dbReference>
<organism evidence="2 3">
    <name type="scientific">Candidatus Cryptobacteroides faecigallinarum</name>
    <dbReference type="NCBI Taxonomy" id="2840763"/>
    <lineage>
        <taxon>Bacteria</taxon>
        <taxon>Pseudomonadati</taxon>
        <taxon>Bacteroidota</taxon>
        <taxon>Bacteroidia</taxon>
        <taxon>Bacteroidales</taxon>
        <taxon>Candidatus Cryptobacteroides</taxon>
    </lineage>
</organism>
<feature type="chain" id="PRO_5039556632" evidence="1">
    <location>
        <begin position="23"/>
        <end position="713"/>
    </location>
</feature>
<accession>A0A9D9NIN7</accession>
<protein>
    <submittedName>
        <fullName evidence="2">DUF4493 domain-containing protein</fullName>
    </submittedName>
</protein>
<feature type="non-terminal residue" evidence="2">
    <location>
        <position position="713"/>
    </location>
</feature>